<proteinExistence type="predicted"/>
<accession>A0A0L0GFQ1</accession>
<dbReference type="InterPro" id="IPR012674">
    <property type="entry name" value="Calycin"/>
</dbReference>
<dbReference type="GeneID" id="25900744"/>
<dbReference type="AlphaFoldDB" id="A0A0L0GFQ1"/>
<dbReference type="Gene3D" id="2.40.128.20">
    <property type="match status" value="1"/>
</dbReference>
<evidence type="ECO:0000313" key="2">
    <source>
        <dbReference type="Proteomes" id="UP000054560"/>
    </source>
</evidence>
<gene>
    <name evidence="1" type="ORF">SARC_00240</name>
</gene>
<dbReference type="Proteomes" id="UP000054560">
    <property type="component" value="Unassembled WGS sequence"/>
</dbReference>
<dbReference type="EMBL" id="KQ241602">
    <property type="protein sequence ID" value="KNC87669.1"/>
    <property type="molecule type" value="Genomic_DNA"/>
</dbReference>
<reference evidence="1 2" key="1">
    <citation type="submission" date="2011-02" db="EMBL/GenBank/DDBJ databases">
        <title>The Genome Sequence of Sphaeroforma arctica JP610.</title>
        <authorList>
            <consortium name="The Broad Institute Genome Sequencing Platform"/>
            <person name="Russ C."/>
            <person name="Cuomo C."/>
            <person name="Young S.K."/>
            <person name="Zeng Q."/>
            <person name="Gargeya S."/>
            <person name="Alvarado L."/>
            <person name="Berlin A."/>
            <person name="Chapman S.B."/>
            <person name="Chen Z."/>
            <person name="Freedman E."/>
            <person name="Gellesch M."/>
            <person name="Goldberg J."/>
            <person name="Griggs A."/>
            <person name="Gujja S."/>
            <person name="Heilman E."/>
            <person name="Heiman D."/>
            <person name="Howarth C."/>
            <person name="Mehta T."/>
            <person name="Neiman D."/>
            <person name="Pearson M."/>
            <person name="Roberts A."/>
            <person name="Saif S."/>
            <person name="Shea T."/>
            <person name="Shenoy N."/>
            <person name="Sisk P."/>
            <person name="Stolte C."/>
            <person name="Sykes S."/>
            <person name="White J."/>
            <person name="Yandava C."/>
            <person name="Burger G."/>
            <person name="Gray M.W."/>
            <person name="Holland P.W.H."/>
            <person name="King N."/>
            <person name="Lang F.B.F."/>
            <person name="Roger A.J."/>
            <person name="Ruiz-Trillo I."/>
            <person name="Haas B."/>
            <person name="Nusbaum C."/>
            <person name="Birren B."/>
        </authorList>
    </citation>
    <scope>NUCLEOTIDE SEQUENCE [LARGE SCALE GENOMIC DNA]</scope>
    <source>
        <strain evidence="1 2">JP610</strain>
    </source>
</reference>
<keyword evidence="2" id="KW-1185">Reference proteome</keyword>
<evidence type="ECO:0000313" key="1">
    <source>
        <dbReference type="EMBL" id="KNC87669.1"/>
    </source>
</evidence>
<sequence length="167" mass="19274">MPVPVFSLLDAYRGRRSLNLTRSDSVEPILSHAGVNYMKRNMLAALGISYEIIPSVEDDKTYITEKQFTTFVNKELKIECGMDGKFKEYTHYHHDAYGVDCKKAYRFDASNKHLYAHVESTGSYLGYTWKEDRYVEADGTLHWVTELDYDGKKTVNHRVFDLGQALD</sequence>
<organism evidence="1 2">
    <name type="scientific">Sphaeroforma arctica JP610</name>
    <dbReference type="NCBI Taxonomy" id="667725"/>
    <lineage>
        <taxon>Eukaryota</taxon>
        <taxon>Ichthyosporea</taxon>
        <taxon>Ichthyophonida</taxon>
        <taxon>Sphaeroforma</taxon>
    </lineage>
</organism>
<protein>
    <submittedName>
        <fullName evidence="1">Uncharacterized protein</fullName>
    </submittedName>
</protein>
<dbReference type="RefSeq" id="XP_014161571.1">
    <property type="nucleotide sequence ID" value="XM_014306096.1"/>
</dbReference>
<dbReference type="SUPFAM" id="SSF50814">
    <property type="entry name" value="Lipocalins"/>
    <property type="match status" value="1"/>
</dbReference>
<name>A0A0L0GFQ1_9EUKA</name>